<dbReference type="HOGENOM" id="CLU_2348239_0_0_1"/>
<dbReference type="OrthoDB" id="3256525at2759"/>
<proteinExistence type="predicted"/>
<accession>A0A0C3LWG8</accession>
<protein>
    <submittedName>
        <fullName evidence="1">Uncharacterized protein</fullName>
    </submittedName>
</protein>
<dbReference type="AlphaFoldDB" id="A0A0C3LWG8"/>
<keyword evidence="2" id="KW-1185">Reference proteome</keyword>
<dbReference type="Proteomes" id="UP000054248">
    <property type="component" value="Unassembled WGS sequence"/>
</dbReference>
<gene>
    <name evidence="1" type="ORF">M407DRAFT_244001</name>
</gene>
<name>A0A0C3LWG8_9AGAM</name>
<reference evidence="2" key="2">
    <citation type="submission" date="2015-01" db="EMBL/GenBank/DDBJ databases">
        <title>Evolutionary Origins and Diversification of the Mycorrhizal Mutualists.</title>
        <authorList>
            <consortium name="DOE Joint Genome Institute"/>
            <consortium name="Mycorrhizal Genomics Consortium"/>
            <person name="Kohler A."/>
            <person name="Kuo A."/>
            <person name="Nagy L.G."/>
            <person name="Floudas D."/>
            <person name="Copeland A."/>
            <person name="Barry K.W."/>
            <person name="Cichocki N."/>
            <person name="Veneault-Fourrey C."/>
            <person name="LaButti K."/>
            <person name="Lindquist E.A."/>
            <person name="Lipzen A."/>
            <person name="Lundell T."/>
            <person name="Morin E."/>
            <person name="Murat C."/>
            <person name="Riley R."/>
            <person name="Ohm R."/>
            <person name="Sun H."/>
            <person name="Tunlid A."/>
            <person name="Henrissat B."/>
            <person name="Grigoriev I.V."/>
            <person name="Hibbett D.S."/>
            <person name="Martin F."/>
        </authorList>
    </citation>
    <scope>NUCLEOTIDE SEQUENCE [LARGE SCALE GENOMIC DNA]</scope>
    <source>
        <strain evidence="2">MUT 4182</strain>
    </source>
</reference>
<evidence type="ECO:0000313" key="2">
    <source>
        <dbReference type="Proteomes" id="UP000054248"/>
    </source>
</evidence>
<organism evidence="1 2">
    <name type="scientific">Tulasnella calospora MUT 4182</name>
    <dbReference type="NCBI Taxonomy" id="1051891"/>
    <lineage>
        <taxon>Eukaryota</taxon>
        <taxon>Fungi</taxon>
        <taxon>Dikarya</taxon>
        <taxon>Basidiomycota</taxon>
        <taxon>Agaricomycotina</taxon>
        <taxon>Agaricomycetes</taxon>
        <taxon>Cantharellales</taxon>
        <taxon>Tulasnellaceae</taxon>
        <taxon>Tulasnella</taxon>
    </lineage>
</organism>
<dbReference type="EMBL" id="KN823037">
    <property type="protein sequence ID" value="KIO25722.1"/>
    <property type="molecule type" value="Genomic_DNA"/>
</dbReference>
<sequence>MSWRSGVIRHRAFTNWKDPEGEKYREFWTHLLRAVRTGLEHPDSWGSTAEVTIRKVRFLDWRGRVVDVVPTSPPGEKSQALSPDDQLMDALVSRTRL</sequence>
<reference evidence="1 2" key="1">
    <citation type="submission" date="2014-04" db="EMBL/GenBank/DDBJ databases">
        <authorList>
            <consortium name="DOE Joint Genome Institute"/>
            <person name="Kuo A."/>
            <person name="Girlanda M."/>
            <person name="Perotto S."/>
            <person name="Kohler A."/>
            <person name="Nagy L.G."/>
            <person name="Floudas D."/>
            <person name="Copeland A."/>
            <person name="Barry K.W."/>
            <person name="Cichocki N."/>
            <person name="Veneault-Fourrey C."/>
            <person name="LaButti K."/>
            <person name="Lindquist E.A."/>
            <person name="Lipzen A."/>
            <person name="Lundell T."/>
            <person name="Morin E."/>
            <person name="Murat C."/>
            <person name="Sun H."/>
            <person name="Tunlid A."/>
            <person name="Henrissat B."/>
            <person name="Grigoriev I.V."/>
            <person name="Hibbett D.S."/>
            <person name="Martin F."/>
            <person name="Nordberg H.P."/>
            <person name="Cantor M.N."/>
            <person name="Hua S.X."/>
        </authorList>
    </citation>
    <scope>NUCLEOTIDE SEQUENCE [LARGE SCALE GENOMIC DNA]</scope>
    <source>
        <strain evidence="1 2">MUT 4182</strain>
    </source>
</reference>
<evidence type="ECO:0000313" key="1">
    <source>
        <dbReference type="EMBL" id="KIO25722.1"/>
    </source>
</evidence>